<protein>
    <recommendedName>
        <fullName evidence="2">ABM domain-containing protein</fullName>
    </recommendedName>
</protein>
<dbReference type="RefSeq" id="WP_112749058.1">
    <property type="nucleotide sequence ID" value="NZ_QMFY01000014.1"/>
</dbReference>
<dbReference type="SUPFAM" id="SSF54909">
    <property type="entry name" value="Dimeric alpha+beta barrel"/>
    <property type="match status" value="1"/>
</dbReference>
<dbReference type="Pfam" id="PF07366">
    <property type="entry name" value="SnoaL"/>
    <property type="match status" value="1"/>
</dbReference>
<dbReference type="PANTHER" id="PTHR38436:SF1">
    <property type="entry name" value="ESTER CYCLASE"/>
    <property type="match status" value="1"/>
</dbReference>
<reference evidence="3 4" key="1">
    <citation type="submission" date="2018-06" db="EMBL/GenBank/DDBJ databases">
        <title>Chryseolinea flavus sp. nov., a member of the phylum Bacteroidetes isolated from soil.</title>
        <authorList>
            <person name="Li Y."/>
            <person name="Wang J."/>
        </authorList>
    </citation>
    <scope>NUCLEOTIDE SEQUENCE [LARGE SCALE GENOMIC DNA]</scope>
    <source>
        <strain evidence="3 4">SDU1-6</strain>
    </source>
</reference>
<dbReference type="Pfam" id="PF03992">
    <property type="entry name" value="ABM"/>
    <property type="match status" value="1"/>
</dbReference>
<evidence type="ECO:0000256" key="1">
    <source>
        <dbReference type="SAM" id="SignalP"/>
    </source>
</evidence>
<proteinExistence type="predicted"/>
<dbReference type="SUPFAM" id="SSF54427">
    <property type="entry name" value="NTF2-like"/>
    <property type="match status" value="1"/>
</dbReference>
<dbReference type="PANTHER" id="PTHR38436">
    <property type="entry name" value="POLYKETIDE CYCLASE SNOAL-LIKE DOMAIN"/>
    <property type="match status" value="1"/>
</dbReference>
<dbReference type="OrthoDB" id="4774596at2"/>
<sequence>MKRFSLLFRKTSPVILMLASTCLFAQVSKSSQTNNNRMQIIQNNRARLTELYVDVLNNRKFERLHEFISDDYVSGNNKTGVDAFKEPALAVLKAIPDAQWEIQNLVVDESNAFVHWKVVGINTGAFLVFAPSGKNVVAEGMGIFRLSNGKVISSQVMTDRLGFLQQLGVLPEDITTLSADRISPEAVVFIDKFVIPDGSLTEFTNRLDVNRKMISTMPGFIDDYAYERKDEHGNTIVITVAIWKDEQALQRAKTNVQELYKNEGFNPAAMMQRLNIQMDRATYTFRGLN</sequence>
<dbReference type="Gene3D" id="3.10.450.50">
    <property type="match status" value="1"/>
</dbReference>
<dbReference type="AlphaFoldDB" id="A0A364XY83"/>
<evidence type="ECO:0000259" key="2">
    <source>
        <dbReference type="Pfam" id="PF03992"/>
    </source>
</evidence>
<keyword evidence="4" id="KW-1185">Reference proteome</keyword>
<organism evidence="3 4">
    <name type="scientific">Pseudochryseolinea flava</name>
    <dbReference type="NCBI Taxonomy" id="2059302"/>
    <lineage>
        <taxon>Bacteria</taxon>
        <taxon>Pseudomonadati</taxon>
        <taxon>Bacteroidota</taxon>
        <taxon>Cytophagia</taxon>
        <taxon>Cytophagales</taxon>
        <taxon>Fulvivirgaceae</taxon>
        <taxon>Pseudochryseolinea</taxon>
    </lineage>
</organism>
<dbReference type="EMBL" id="QMFY01000014">
    <property type="protein sequence ID" value="RAV98949.1"/>
    <property type="molecule type" value="Genomic_DNA"/>
</dbReference>
<feature type="signal peptide" evidence="1">
    <location>
        <begin position="1"/>
        <end position="25"/>
    </location>
</feature>
<comment type="caution">
    <text evidence="3">The sequence shown here is derived from an EMBL/GenBank/DDBJ whole genome shotgun (WGS) entry which is preliminary data.</text>
</comment>
<dbReference type="InterPro" id="IPR007138">
    <property type="entry name" value="ABM_dom"/>
</dbReference>
<gene>
    <name evidence="3" type="ORF">DQQ10_21885</name>
</gene>
<dbReference type="Gene3D" id="3.30.70.100">
    <property type="match status" value="1"/>
</dbReference>
<evidence type="ECO:0000313" key="3">
    <source>
        <dbReference type="EMBL" id="RAV98949.1"/>
    </source>
</evidence>
<keyword evidence="1" id="KW-0732">Signal</keyword>
<feature type="chain" id="PRO_5016874697" description="ABM domain-containing protein" evidence="1">
    <location>
        <begin position="26"/>
        <end position="289"/>
    </location>
</feature>
<dbReference type="InterPro" id="IPR032710">
    <property type="entry name" value="NTF2-like_dom_sf"/>
</dbReference>
<feature type="domain" description="ABM" evidence="2">
    <location>
        <begin position="192"/>
        <end position="252"/>
    </location>
</feature>
<name>A0A364XY83_9BACT</name>
<evidence type="ECO:0000313" key="4">
    <source>
        <dbReference type="Proteomes" id="UP000251889"/>
    </source>
</evidence>
<dbReference type="Proteomes" id="UP000251889">
    <property type="component" value="Unassembled WGS sequence"/>
</dbReference>
<accession>A0A364XY83</accession>
<dbReference type="InterPro" id="IPR011008">
    <property type="entry name" value="Dimeric_a/b-barrel"/>
</dbReference>
<dbReference type="GO" id="GO:0030638">
    <property type="term" value="P:polyketide metabolic process"/>
    <property type="evidence" value="ECO:0007669"/>
    <property type="project" value="InterPro"/>
</dbReference>
<dbReference type="InterPro" id="IPR009959">
    <property type="entry name" value="Cyclase_SnoaL-like"/>
</dbReference>